<dbReference type="Pfam" id="PF11852">
    <property type="entry name" value="Pullul_strch_C"/>
    <property type="match status" value="1"/>
</dbReference>
<dbReference type="CDD" id="cd02860">
    <property type="entry name" value="E_set_Pullulanase"/>
    <property type="match status" value="1"/>
</dbReference>
<evidence type="ECO:0000313" key="5">
    <source>
        <dbReference type="EMBL" id="GGY78628.1"/>
    </source>
</evidence>
<evidence type="ECO:0000256" key="2">
    <source>
        <dbReference type="ARBA" id="ARBA00023295"/>
    </source>
</evidence>
<dbReference type="InterPro" id="IPR013783">
    <property type="entry name" value="Ig-like_fold"/>
</dbReference>
<keyword evidence="3" id="KW-0732">Signal</keyword>
<accession>A0ABQ3B8I5</accession>
<keyword evidence="2" id="KW-0378">Hydrolase</keyword>
<protein>
    <recommendedName>
        <fullName evidence="4">Glycosyl hydrolase family 13 catalytic domain-containing protein</fullName>
    </recommendedName>
</protein>
<dbReference type="InterPro" id="IPR014756">
    <property type="entry name" value="Ig_E-set"/>
</dbReference>
<dbReference type="RefSeq" id="WP_189418959.1">
    <property type="nucleotide sequence ID" value="NZ_BMYZ01000002.1"/>
</dbReference>
<dbReference type="InterPro" id="IPR017853">
    <property type="entry name" value="GH"/>
</dbReference>
<keyword evidence="2" id="KW-0326">Glycosidase</keyword>
<dbReference type="InterPro" id="IPR006047">
    <property type="entry name" value="GH13_cat_dom"/>
</dbReference>
<dbReference type="InterPro" id="IPR011839">
    <property type="entry name" value="Pullul_strch"/>
</dbReference>
<dbReference type="InterPro" id="IPR013780">
    <property type="entry name" value="Glyco_hydro_b"/>
</dbReference>
<dbReference type="CDD" id="cd11341">
    <property type="entry name" value="AmyAc_Pullulanase_LD-like"/>
    <property type="match status" value="1"/>
</dbReference>
<dbReference type="Pfam" id="PF02922">
    <property type="entry name" value="CBM_48"/>
    <property type="match status" value="1"/>
</dbReference>
<proteinExistence type="inferred from homology"/>
<feature type="domain" description="Glycosyl hydrolase family 13 catalytic" evidence="4">
    <location>
        <begin position="368"/>
        <end position="746"/>
    </location>
</feature>
<keyword evidence="6" id="KW-1185">Reference proteome</keyword>
<dbReference type="Gene3D" id="2.60.40.1130">
    <property type="entry name" value="Rab geranylgeranyltransferase alpha-subunit, insert domain"/>
    <property type="match status" value="1"/>
</dbReference>
<evidence type="ECO:0000313" key="6">
    <source>
        <dbReference type="Proteomes" id="UP000619761"/>
    </source>
</evidence>
<evidence type="ECO:0000256" key="3">
    <source>
        <dbReference type="SAM" id="SignalP"/>
    </source>
</evidence>
<feature type="chain" id="PRO_5047085968" description="Glycosyl hydrolase family 13 catalytic domain-containing protein" evidence="3">
    <location>
        <begin position="20"/>
        <end position="907"/>
    </location>
</feature>
<dbReference type="Gene3D" id="3.20.20.80">
    <property type="entry name" value="Glycosidases"/>
    <property type="match status" value="1"/>
</dbReference>
<reference evidence="6" key="1">
    <citation type="journal article" date="2019" name="Int. J. Syst. Evol. Microbiol.">
        <title>The Global Catalogue of Microorganisms (GCM) 10K type strain sequencing project: providing services to taxonomists for standard genome sequencing and annotation.</title>
        <authorList>
            <consortium name="The Broad Institute Genomics Platform"/>
            <consortium name="The Broad Institute Genome Sequencing Center for Infectious Disease"/>
            <person name="Wu L."/>
            <person name="Ma J."/>
        </authorList>
    </citation>
    <scope>NUCLEOTIDE SEQUENCE [LARGE SCALE GENOMIC DNA]</scope>
    <source>
        <strain evidence="6">KCTC 32239</strain>
    </source>
</reference>
<dbReference type="SUPFAM" id="SSF81296">
    <property type="entry name" value="E set domains"/>
    <property type="match status" value="2"/>
</dbReference>
<name>A0ABQ3B8I5_9GAMM</name>
<dbReference type="SUPFAM" id="SSF51011">
    <property type="entry name" value="Glycosyl hydrolase domain"/>
    <property type="match status" value="1"/>
</dbReference>
<gene>
    <name evidence="5" type="ORF">GCM10011613_24170</name>
</gene>
<feature type="signal peptide" evidence="3">
    <location>
        <begin position="1"/>
        <end position="19"/>
    </location>
</feature>
<dbReference type="Gene3D" id="2.60.40.10">
    <property type="entry name" value="Immunoglobulins"/>
    <property type="match status" value="1"/>
</dbReference>
<evidence type="ECO:0000256" key="1">
    <source>
        <dbReference type="ARBA" id="ARBA00008061"/>
    </source>
</evidence>
<dbReference type="EMBL" id="BMYZ01000002">
    <property type="protein sequence ID" value="GGY78628.1"/>
    <property type="molecule type" value="Genomic_DNA"/>
</dbReference>
<dbReference type="NCBIfam" id="TIGR02103">
    <property type="entry name" value="pullul_strch"/>
    <property type="match status" value="1"/>
</dbReference>
<dbReference type="SUPFAM" id="SSF51445">
    <property type="entry name" value="(Trans)glycosidases"/>
    <property type="match status" value="1"/>
</dbReference>
<comment type="similarity">
    <text evidence="1">Belongs to the glycosyl hydrolase 13 family.</text>
</comment>
<dbReference type="Gene3D" id="2.60.40.1180">
    <property type="entry name" value="Golgi alpha-mannosidase II"/>
    <property type="match status" value="1"/>
</dbReference>
<comment type="caution">
    <text evidence="5">The sequence shown here is derived from an EMBL/GenBank/DDBJ whole genome shotgun (WGS) entry which is preliminary data.</text>
</comment>
<evidence type="ECO:0000259" key="4">
    <source>
        <dbReference type="SMART" id="SM00642"/>
    </source>
</evidence>
<dbReference type="SMART" id="SM00642">
    <property type="entry name" value="Aamy"/>
    <property type="match status" value="1"/>
</dbReference>
<dbReference type="Proteomes" id="UP000619761">
    <property type="component" value="Unassembled WGS sequence"/>
</dbReference>
<dbReference type="Pfam" id="PF17967">
    <property type="entry name" value="Pullulanase_N2"/>
    <property type="match status" value="1"/>
</dbReference>
<organism evidence="5 6">
    <name type="scientific">Cellvibrio zantedeschiae</name>
    <dbReference type="NCBI Taxonomy" id="1237077"/>
    <lineage>
        <taxon>Bacteria</taxon>
        <taxon>Pseudomonadati</taxon>
        <taxon>Pseudomonadota</taxon>
        <taxon>Gammaproteobacteria</taxon>
        <taxon>Cellvibrionales</taxon>
        <taxon>Cellvibrionaceae</taxon>
        <taxon>Cellvibrio</taxon>
    </lineage>
</organism>
<dbReference type="InterPro" id="IPR040671">
    <property type="entry name" value="Pullulanase_N2"/>
</dbReference>
<dbReference type="InterPro" id="IPR024561">
    <property type="entry name" value="Pullul_strch_C"/>
</dbReference>
<dbReference type="PANTHER" id="PTHR43002">
    <property type="entry name" value="GLYCOGEN DEBRANCHING ENZYME"/>
    <property type="match status" value="1"/>
</dbReference>
<sequence length="907" mass="100904">MKNLFWILALSLLNIFAVAAEASAVRNSGAHWVSQNSLVFFKQPTAVRFELELGLADKSKKPIRLNPNGTFKGDQFPHLKDLSVATINLSADVMKDLLKNELVLNQYSDQGLLLAASEVQTAGIIDELYTAGTNDADEITDFGASVLADAVQFKVWAPTAKKVKVLLFDANKKPLTPAVLAMQEDRSTGTWVAKGGKDLAFAYYQFEVTVYHPASKKMEVLVVSDPYSHSLSADGFYSQVIDLNDAKTQPEAWSSQARPRVDAPEDNILYEVHIRDFSASDKSIKNPDVRGKYAAFLEKDSDGIKHLTELRAAGLNVIHLMPAFDFGTVNSDPEKTISLDDKLEKVCRINPKNPACTKNFNPEQRLRDLLTGLNPRTGDAQAIIESLRTQDNYNWGYDPFHYTVPQSSYAINPEGAARVVEFRAMVRQLHDMGFKVIMDVVYNHTYAAGLHEKSVLDKIVPNYYHRLNPVTGAIEQSTCCDNTATEHVMMAKLMTDSLAVWARDYRIDGFRFDLMGHQPKNLMLKVRDAVRKIDPNTYFYGEGWNFGEVANNKRFVQSTQMELGGTEIGTYTDRLRDAVRGGSSMDSGKNLRVNQGIGNGLFVVPNDMQAADNNKTKYLNYIDQIQVGLAGNLAQFPLKDTSGKEVVGSGVDYNGSPAGYAKDPADTINYVSKHDNQTLWDNNQYRIAYSVSSADRVRMQALSLAYPLLAQGIPFLHMGCEFLRSKSFLRDSYDYGDWFNAVDFSKQSNNYDVGLPPEVKDKDNWPIISDVLQKSEGRDHVTSAHISLSNAMFLDFIKIRSSSPLFRLRTADEIIKRVSFPNAGANHQAGLVVMKIDNSDLVIDPNIKEIMVVFNNGTTPQTFAYAGAKQFKLHPVQAKGADVLVKTSRANSKGFVVPKFTVAVFVK</sequence>
<dbReference type="InterPro" id="IPR004193">
    <property type="entry name" value="Glyco_hydro_13_N"/>
</dbReference>